<comment type="domain">
    <text evidence="8">The RNA-binding motif binds to the RRE, a 240 bp stem-and-loop structure present in incompletely spliced viral pre-mRNAs. This region also contains the NLS which mediates nuclear localization via KPNB1 binding and, when the N-terminal sequence is present, nucleolar targeting. These overlapping functions prevent Rev bound to RRE from undesirable return to the nucleus. When Rev binds the RRE, the NLS becomes masked while the NES remains accessible. The leucine-rich NES mediates binding to human XPO1.</text>
</comment>
<dbReference type="EMBL" id="EF535993">
    <property type="protein sequence ID" value="ABU53012.1"/>
    <property type="molecule type" value="Genomic_RNA"/>
</dbReference>
<reference evidence="11 12" key="1">
    <citation type="journal article" date="2007" name="Virology">
        <title>Genetic diversity and phylogeographic clustering of SIVcpzPtt in wild chimpanzees in Cameroon.</title>
        <authorList>
            <person name="Van Heuverswyn F."/>
            <person name="Li Y."/>
            <person name="Bailes E."/>
            <person name="Neel C."/>
            <person name="Lafay B."/>
            <person name="Keele B.F."/>
            <person name="Shaw K.S."/>
            <person name="Takehisa J."/>
            <person name="Kraus M.H."/>
            <person name="Loul S."/>
            <person name="Butel C."/>
            <person name="Liegeois F."/>
            <person name="Yangda B."/>
            <person name="Sharp P.M."/>
            <person name="Mpoudi-Ngole E."/>
            <person name="Delaporte E."/>
            <person name="Hahn B.H."/>
            <person name="Peeters M."/>
        </authorList>
    </citation>
    <scope>NUCLEOTIDE SEQUENCE [LARGE SCALE GENOMIC DNA]</scope>
    <source>
        <strain evidence="11">SIVcpzDP943</strain>
    </source>
</reference>
<evidence type="ECO:0000256" key="3">
    <source>
        <dbReference type="ARBA" id="ARBA00022562"/>
    </source>
</evidence>
<dbReference type="GO" id="GO:0030430">
    <property type="term" value="C:host cell cytoplasm"/>
    <property type="evidence" value="ECO:0007669"/>
    <property type="project" value="UniProtKB-SubCell"/>
</dbReference>
<feature type="compositionally biased region" description="Pro residues" evidence="10">
    <location>
        <begin position="69"/>
        <end position="78"/>
    </location>
</feature>
<dbReference type="GO" id="GO:0051028">
    <property type="term" value="P:mRNA transport"/>
    <property type="evidence" value="ECO:0007669"/>
    <property type="project" value="UniProtKB-UniRule"/>
</dbReference>
<protein>
    <recommendedName>
        <fullName evidence="1 8">Protein Rev</fullName>
    </recommendedName>
    <alternativeName>
        <fullName evidence="8">ART/TRS</fullName>
    </alternativeName>
    <alternativeName>
        <fullName evidence="8">Anti-repression transactivator</fullName>
    </alternativeName>
    <alternativeName>
        <fullName evidence="7 8">Regulator of expression of viral proteins</fullName>
    </alternativeName>
</protein>
<evidence type="ECO:0000313" key="11">
    <source>
        <dbReference type="EMBL" id="ABU53012.1"/>
    </source>
</evidence>
<dbReference type="GO" id="GO:0003723">
    <property type="term" value="F:RNA binding"/>
    <property type="evidence" value="ECO:0007669"/>
    <property type="project" value="UniProtKB-UniRule"/>
</dbReference>
<keyword evidence="6 8" id="KW-1035">Host cytoplasm</keyword>
<organismHost>
    <name type="scientific">Cercopithecidae</name>
    <name type="common">Old World monkeys</name>
    <dbReference type="NCBI Taxonomy" id="9527"/>
</organismHost>
<evidence type="ECO:0000256" key="10">
    <source>
        <dbReference type="SAM" id="MobiDB-lite"/>
    </source>
</evidence>
<feature type="modified residue" description="Phosphoserine; by host" evidence="8">
    <location>
        <position position="93"/>
    </location>
</feature>
<name>B0LB89_SIV</name>
<sequence length="124" mass="13864">MAGRSEGDADTRLLQVVRIIKILYDSNPYPDNKGTRQARRNRRRRWRARQRHIHALSERILGSCLGRSPEPPTLPLPPIDRLTLNPEEDIGNSGTEHQQRTAVAEGHQQTPVGSDSILGKGATN</sequence>
<comment type="similarity">
    <text evidence="8">Belongs to the HIV-1 REV protein family.</text>
</comment>
<evidence type="ECO:0000256" key="7">
    <source>
        <dbReference type="ARBA" id="ARBA00031496"/>
    </source>
</evidence>
<dbReference type="InterPro" id="IPR000625">
    <property type="entry name" value="REV_protein"/>
</dbReference>
<keyword evidence="5 8" id="KW-0694">RNA-binding</keyword>
<evidence type="ECO:0000256" key="4">
    <source>
        <dbReference type="ARBA" id="ARBA00022816"/>
    </source>
</evidence>
<feature type="modified residue" description="Phosphoserine; by host CK2" evidence="8">
    <location>
        <position position="5"/>
    </location>
</feature>
<dbReference type="Proteomes" id="UP000259560">
    <property type="component" value="Segment"/>
</dbReference>
<feature type="region of interest" description="Disordered" evidence="10">
    <location>
        <begin position="64"/>
        <end position="124"/>
    </location>
</feature>
<keyword evidence="8" id="KW-0488">Methylation</keyword>
<comment type="function">
    <text evidence="8">Escorts unspliced or incompletely spliced viral pre-mRNAs (late transcripts) out of the nucleus of infected cells. These pre-mRNAs carry a recognition sequence called Rev responsive element (RRE) located in the env gene, that is not present in fully spliced viral mRNAs (early transcripts). This function is essential since most viral proteins are translated from unspliced or partially spliced pre-mRNAs which cannot exit the nucleus by the pathway used by fully processed cellular mRNAs. Rev itself is translated from a fully spliced mRNA that readily exits the nucleus. Rev's nuclear localization signal (NLS) binds directly to KPNB1/Importin beta-1 without previous binding to KPNA1/Importin alpha-1. KPNB1 binds to the GDP bound form of RAN (Ran-GDP) and targets Rev to the nucleus. In the nucleus, the conversion from Ran-GDP to Ran-GTP dissociates Rev from KPNB1 and allows Rev's binding to the RRE in viral pre-mRNAs. Rev multimerization on the RRE via cooperative assembly exposes its nuclear export signal (NES) to the surface. Rev can then form a complex with XPO1/CRM1 and Ran-GTP, leading to nuclear export of the complex. Conversion from Ran-GTP to Ran-GDP mediates dissociation of the Rev/RRE/XPO1/RAN complex, so that Rev can return to the nucleus for a subsequent round of export. Beside KPNB1, also seems to interact with TNPO1/Transportin-1, RANBP5/IPO5 and IPO7/RANBP7 for nuclear import. The nucleoporin-like HRB/RIP is an essential cofactor that probably indirectly interacts with Rev to release HIV RNAs from the perinuclear region to the cytoplasm.</text>
</comment>
<comment type="subcellular location">
    <subcellularLocation>
        <location evidence="8 9">Host cytoplasm</location>
    </subcellularLocation>
    <subcellularLocation>
        <location evidence="8 9">Host nucleus</location>
        <location evidence="8 9">Host nucleolus</location>
    </subcellularLocation>
    <text evidence="8">The presence of both nuclear import and nuclear export signals leads to continuous shuttling between the nucleus and cytoplasm.</text>
</comment>
<feature type="short sequence motif" description="Nuclear localization signal and RNA-binding (RRE)" evidence="8">
    <location>
        <begin position="35"/>
        <end position="51"/>
    </location>
</feature>
<gene>
    <name evidence="8 9" type="primary">rev</name>
</gene>
<accession>B0LB89</accession>
<feature type="short sequence motif" description="Nuclear export signal and binding to XPO1" evidence="8">
    <location>
        <begin position="74"/>
        <end position="85"/>
    </location>
</feature>
<feature type="region of interest" description="Disordered" evidence="10">
    <location>
        <begin position="27"/>
        <end position="49"/>
    </location>
</feature>
<evidence type="ECO:0000256" key="6">
    <source>
        <dbReference type="ARBA" id="ARBA00023200"/>
    </source>
</evidence>
<evidence type="ECO:0000256" key="5">
    <source>
        <dbReference type="ARBA" id="ARBA00022884"/>
    </source>
</evidence>
<feature type="compositionally biased region" description="Basic residues" evidence="10">
    <location>
        <begin position="36"/>
        <end position="49"/>
    </location>
</feature>
<evidence type="ECO:0000256" key="9">
    <source>
        <dbReference type="RuleBase" id="RU364044"/>
    </source>
</evidence>
<keyword evidence="2 8" id="KW-0813">Transport</keyword>
<organismHost>
    <name type="scientific">Pan troglodytes</name>
    <name type="common">Chimpanzee</name>
    <dbReference type="NCBI Taxonomy" id="9598"/>
</organismHost>
<comment type="caution">
    <text evidence="8">Lacks conserved residue(s) required for the propagation of feature annotation.</text>
</comment>
<keyword evidence="3 8" id="KW-1048">Host nucleus</keyword>
<dbReference type="Gene3D" id="6.10.140.630">
    <property type="match status" value="1"/>
</dbReference>
<comment type="PTM">
    <text evidence="8">Asymmetrically arginine dimethylated at one site by host PRMT6. Methylation impairs the RNA-binding activity and export of viral RNA from the nucleus to the cytoplasm.</text>
</comment>
<dbReference type="Pfam" id="PF00424">
    <property type="entry name" value="REV"/>
    <property type="match status" value="1"/>
</dbReference>
<feature type="region of interest" description="Homomultimerization" evidence="8">
    <location>
        <begin position="19"/>
        <end position="27"/>
    </location>
</feature>
<dbReference type="GO" id="GO:0044196">
    <property type="term" value="C:host cell nucleolus"/>
    <property type="evidence" value="ECO:0007669"/>
    <property type="project" value="UniProtKB-SubCell"/>
</dbReference>
<dbReference type="GO" id="GO:0016032">
    <property type="term" value="P:viral process"/>
    <property type="evidence" value="ECO:0007669"/>
    <property type="project" value="UniProtKB-UniRule"/>
</dbReference>
<comment type="miscellaneous">
    <text evidence="8">HIV-1 lineages are divided in three main groups, M (for Major), O (for Outlier), and N (for New, or Non-M, Non-O). The vast majority of strains found worldwide belong to the group M. Group O seems to be endemic to and largely confined to Cameroon and neighboring countries in West Central Africa, where these viruses represent a small minority of HIV-1 strains. The group N is represented by a limited number of isolates from Cameroonian persons. The group M is further subdivided in 9 clades or subtypes (A to D, F to H, J and K).</text>
</comment>
<evidence type="ECO:0000256" key="8">
    <source>
        <dbReference type="HAMAP-Rule" id="MF_04077"/>
    </source>
</evidence>
<comment type="subunit">
    <text evidence="8">Homomultimer; when bound to the RRE. Multimeric assembly is essential for activity and may involve XPO1. Binds to human KPNB1, XPO1, TNPO1, RANBP5 and IPO7. Interacts with the viral Integrase. Interacts with human KHDRBS1. Interacts with human NAP1; this interaction decreases Rev multimerization and stimulates its activity. Interacts with human DEAD-box helicases DDX3 and DDX24; these interactions may serve for viral RNA export to the cytoplasm and packaging, respectively. Interacts with human PSIP1; this interaction may inhibit HIV-1 DNA integration by promoting dissociation of the Integrase-LEDGF/p75 complex.</text>
</comment>
<proteinExistence type="inferred from homology"/>
<keyword evidence="4 8" id="KW-0509">mRNA transport</keyword>
<evidence type="ECO:0000256" key="1">
    <source>
        <dbReference type="ARBA" id="ARBA00020269"/>
    </source>
</evidence>
<keyword evidence="8" id="KW-0597">Phosphoprotein</keyword>
<evidence type="ECO:0000256" key="2">
    <source>
        <dbReference type="ARBA" id="ARBA00022448"/>
    </source>
</evidence>
<comment type="PTM">
    <text evidence="8">Phosphorylated by protein kinase CK2. Presence of, and maybe binding to the N-terminus of the regulatory beta subunit of CK2 is necessary for CK2-mediated Rev's phosphorylation.</text>
</comment>
<evidence type="ECO:0000313" key="12">
    <source>
        <dbReference type="Proteomes" id="UP000259560"/>
    </source>
</evidence>
<dbReference type="HAMAP" id="MF_04077">
    <property type="entry name" value="REV_HIV1"/>
    <property type="match status" value="1"/>
</dbReference>
<keyword evidence="8" id="KW-0945">Host-virus interaction</keyword>
<dbReference type="GO" id="GO:0003700">
    <property type="term" value="F:DNA-binding transcription factor activity"/>
    <property type="evidence" value="ECO:0007669"/>
    <property type="project" value="UniProtKB-UniRule"/>
</dbReference>
<organism evidence="11 12">
    <name type="scientific">Simian immunodeficiency virus</name>
    <name type="common">SIV</name>
    <dbReference type="NCBI Taxonomy" id="11723"/>
    <lineage>
        <taxon>Viruses</taxon>
        <taxon>Riboviria</taxon>
        <taxon>Pararnavirae</taxon>
        <taxon>Artverviricota</taxon>
        <taxon>Revtraviricetes</taxon>
        <taxon>Ortervirales</taxon>
        <taxon>Retroviridae</taxon>
        <taxon>Orthoretrovirinae</taxon>
        <taxon>Lentivirus</taxon>
        <taxon>Lentivirus simimdef</taxon>
    </lineage>
</organism>